<dbReference type="Gene3D" id="3.40.50.2300">
    <property type="match status" value="2"/>
</dbReference>
<accession>A0A1S3IDY1</accession>
<reference evidence="8" key="1">
    <citation type="submission" date="2025-08" db="UniProtKB">
        <authorList>
            <consortium name="RefSeq"/>
        </authorList>
    </citation>
    <scope>IDENTIFICATION</scope>
    <source>
        <tissue evidence="8">Gonads</tissue>
    </source>
</reference>
<keyword evidence="3" id="KW-1133">Transmembrane helix</keyword>
<evidence type="ECO:0000256" key="2">
    <source>
        <dbReference type="ARBA" id="ARBA00022692"/>
    </source>
</evidence>
<proteinExistence type="predicted"/>
<dbReference type="OrthoDB" id="425344at2759"/>
<dbReference type="AlphaFoldDB" id="A0A1S3IDY1"/>
<evidence type="ECO:0000256" key="3">
    <source>
        <dbReference type="ARBA" id="ARBA00022989"/>
    </source>
</evidence>
<dbReference type="SUPFAM" id="SSF53822">
    <property type="entry name" value="Periplasmic binding protein-like I"/>
    <property type="match status" value="1"/>
</dbReference>
<feature type="non-terminal residue" evidence="8">
    <location>
        <position position="1"/>
    </location>
</feature>
<evidence type="ECO:0000256" key="5">
    <source>
        <dbReference type="ARBA" id="ARBA00023180"/>
    </source>
</evidence>
<dbReference type="FunFam" id="3.40.50.2300:FF:000145">
    <property type="entry name" value="Glutamate receptor, metabotropic"/>
    <property type="match status" value="1"/>
</dbReference>
<dbReference type="GO" id="GO:0016020">
    <property type="term" value="C:membrane"/>
    <property type="evidence" value="ECO:0007669"/>
    <property type="project" value="UniProtKB-SubCell"/>
</dbReference>
<evidence type="ECO:0000259" key="6">
    <source>
        <dbReference type="Pfam" id="PF01094"/>
    </source>
</evidence>
<gene>
    <name evidence="8" type="primary">LOC106163429</name>
</gene>
<dbReference type="InParanoid" id="A0A1S3IDY1"/>
<sequence length="244" mass="27013">NYGASGMEAFTAIAKKAGLCIATAEKVKNNADYESYNTVIRNLKETPNARVVVCFCEGMTVKGLLNATTRLNAVGEFLFIGSDGWAVRPDVVKDLEEAAAGGMSIRLHSPPLRAFDQHYFNLSPFEPNRNPWFQDFWQEKFQCYINGDNRDKRFSAPCTGSGEEDLSINYVQDAKLGFVVNAIYTMAHALHNIHQLVCNGRPGVCPGFLPVNGSIFLSHLINVSFTNYANESLYFDQNGDPPGR</sequence>
<dbReference type="PANTHER" id="PTHR24060">
    <property type="entry name" value="METABOTROPIC GLUTAMATE RECEPTOR"/>
    <property type="match status" value="1"/>
</dbReference>
<dbReference type="GeneID" id="106163429"/>
<protein>
    <submittedName>
        <fullName evidence="8">Metabotropic glutamate receptor 1-like</fullName>
    </submittedName>
</protein>
<keyword evidence="2" id="KW-0812">Transmembrane</keyword>
<dbReference type="InterPro" id="IPR000162">
    <property type="entry name" value="GPCR_3_mtglu_rcpt"/>
</dbReference>
<dbReference type="GO" id="GO:0007186">
    <property type="term" value="P:G protein-coupled receptor signaling pathway"/>
    <property type="evidence" value="ECO:0007669"/>
    <property type="project" value="InterPro"/>
</dbReference>
<evidence type="ECO:0000313" key="8">
    <source>
        <dbReference type="RefSeq" id="XP_013396465.1"/>
    </source>
</evidence>
<evidence type="ECO:0000256" key="1">
    <source>
        <dbReference type="ARBA" id="ARBA00004370"/>
    </source>
</evidence>
<keyword evidence="7" id="KW-1185">Reference proteome</keyword>
<evidence type="ECO:0000256" key="4">
    <source>
        <dbReference type="ARBA" id="ARBA00023136"/>
    </source>
</evidence>
<evidence type="ECO:0000313" key="7">
    <source>
        <dbReference type="Proteomes" id="UP000085678"/>
    </source>
</evidence>
<dbReference type="STRING" id="7574.A0A1S3IDY1"/>
<dbReference type="InterPro" id="IPR028082">
    <property type="entry name" value="Peripla_BP_I"/>
</dbReference>
<organism evidence="7 8">
    <name type="scientific">Lingula anatina</name>
    <name type="common">Brachiopod</name>
    <name type="synonym">Lingula unguis</name>
    <dbReference type="NCBI Taxonomy" id="7574"/>
    <lineage>
        <taxon>Eukaryota</taxon>
        <taxon>Metazoa</taxon>
        <taxon>Spiralia</taxon>
        <taxon>Lophotrochozoa</taxon>
        <taxon>Brachiopoda</taxon>
        <taxon>Linguliformea</taxon>
        <taxon>Lingulata</taxon>
        <taxon>Lingulida</taxon>
        <taxon>Linguloidea</taxon>
        <taxon>Lingulidae</taxon>
        <taxon>Lingula</taxon>
    </lineage>
</organism>
<dbReference type="Pfam" id="PF01094">
    <property type="entry name" value="ANF_receptor"/>
    <property type="match status" value="1"/>
</dbReference>
<dbReference type="RefSeq" id="XP_013396465.1">
    <property type="nucleotide sequence ID" value="XM_013541011.1"/>
</dbReference>
<keyword evidence="5" id="KW-0325">Glycoprotein</keyword>
<comment type="subcellular location">
    <subcellularLocation>
        <location evidence="1">Membrane</location>
    </subcellularLocation>
</comment>
<dbReference type="InterPro" id="IPR001828">
    <property type="entry name" value="ANF_lig-bd_rcpt"/>
</dbReference>
<dbReference type="PRINTS" id="PR00593">
    <property type="entry name" value="MTABOTROPICR"/>
</dbReference>
<feature type="domain" description="Receptor ligand binding region" evidence="6">
    <location>
        <begin position="1"/>
        <end position="242"/>
    </location>
</feature>
<name>A0A1S3IDY1_LINAN</name>
<keyword evidence="4" id="KW-0472">Membrane</keyword>
<dbReference type="Proteomes" id="UP000085678">
    <property type="component" value="Unplaced"/>
</dbReference>
<dbReference type="InterPro" id="IPR050726">
    <property type="entry name" value="mGluR"/>
</dbReference>
<dbReference type="KEGG" id="lak:106163429"/>